<evidence type="ECO:0000256" key="1">
    <source>
        <dbReference type="ARBA" id="ARBA00012134"/>
    </source>
</evidence>
<dbReference type="InterPro" id="IPR015424">
    <property type="entry name" value="PyrdxlP-dep_Trfase"/>
</dbReference>
<evidence type="ECO:0000259" key="5">
    <source>
        <dbReference type="Pfam" id="PF21478"/>
    </source>
</evidence>
<dbReference type="InterPro" id="IPR015421">
    <property type="entry name" value="PyrdxlP-dep_Trfase_major"/>
</dbReference>
<feature type="domain" description="Glycine dehydrogenase C-terminal" evidence="5">
    <location>
        <begin position="125"/>
        <end position="227"/>
    </location>
</feature>
<comment type="catalytic activity">
    <reaction evidence="4">
        <text>N(6)-[(R)-lipoyl]-L-lysyl-[glycine-cleavage complex H protein] + glycine + H(+) = N(6)-[(R)-S(8)-aminomethyldihydrolipoyl]-L-lysyl-[glycine-cleavage complex H protein] + CO2</text>
        <dbReference type="Rhea" id="RHEA:24304"/>
        <dbReference type="Rhea" id="RHEA-COMP:10494"/>
        <dbReference type="Rhea" id="RHEA-COMP:10495"/>
        <dbReference type="ChEBI" id="CHEBI:15378"/>
        <dbReference type="ChEBI" id="CHEBI:16526"/>
        <dbReference type="ChEBI" id="CHEBI:57305"/>
        <dbReference type="ChEBI" id="CHEBI:83099"/>
        <dbReference type="ChEBI" id="CHEBI:83143"/>
        <dbReference type="EC" id="1.4.4.2"/>
    </reaction>
</comment>
<comment type="caution">
    <text evidence="6">The sequence shown here is derived from an EMBL/GenBank/DDBJ whole genome shotgun (WGS) entry which is preliminary data.</text>
</comment>
<name>X1IDM1_9ZZZZ</name>
<evidence type="ECO:0000256" key="4">
    <source>
        <dbReference type="ARBA" id="ARBA00049026"/>
    </source>
</evidence>
<dbReference type="GO" id="GO:0005960">
    <property type="term" value="C:glycine cleavage complex"/>
    <property type="evidence" value="ECO:0007669"/>
    <property type="project" value="TreeGrafter"/>
</dbReference>
<reference evidence="6" key="1">
    <citation type="journal article" date="2014" name="Front. Microbiol.">
        <title>High frequency of phylogenetically diverse reductive dehalogenase-homologous genes in deep subseafloor sedimentary metagenomes.</title>
        <authorList>
            <person name="Kawai M."/>
            <person name="Futagami T."/>
            <person name="Toyoda A."/>
            <person name="Takaki Y."/>
            <person name="Nishi S."/>
            <person name="Hori S."/>
            <person name="Arai W."/>
            <person name="Tsubouchi T."/>
            <person name="Morono Y."/>
            <person name="Uchiyama I."/>
            <person name="Ito T."/>
            <person name="Fujiyama A."/>
            <person name="Inagaki F."/>
            <person name="Takami H."/>
        </authorList>
    </citation>
    <scope>NUCLEOTIDE SEQUENCE</scope>
    <source>
        <strain evidence="6">Expedition CK06-06</strain>
    </source>
</reference>
<evidence type="ECO:0000256" key="2">
    <source>
        <dbReference type="ARBA" id="ARBA00022898"/>
    </source>
</evidence>
<gene>
    <name evidence="6" type="ORF">S03H2_48806</name>
</gene>
<dbReference type="EMBL" id="BARU01030798">
    <property type="protein sequence ID" value="GAH67375.1"/>
    <property type="molecule type" value="Genomic_DNA"/>
</dbReference>
<dbReference type="InterPro" id="IPR049316">
    <property type="entry name" value="GDC-P_C"/>
</dbReference>
<dbReference type="GO" id="GO:0005829">
    <property type="term" value="C:cytosol"/>
    <property type="evidence" value="ECO:0007669"/>
    <property type="project" value="TreeGrafter"/>
</dbReference>
<sequence>MALVAELLHEVDALVYYDGANANAILGRTTPGAMGCDIVHLNLHKTFSTPHGGGGPGSGPVVVTEKLAPYLPIPVAVKYKNGYHFDYDRPKSIGRVQAWQGNFLVLVKAFAYILTMGEEGLHQVSEDAVLNANYLMSLIKDTFNVKYDYPCMHEFVASSKVLASETGVRTLDVAKRLMDYGFHPPTVYFPLIVEEALMIEPTETEDKSTLEAFAEAMKDIYREAQQDAEKVKGAPYTTPVGRLDEVKAAKELDL</sequence>
<keyword evidence="3" id="KW-0560">Oxidoreductase</keyword>
<dbReference type="GO" id="GO:0004375">
    <property type="term" value="F:glycine dehydrogenase (decarboxylating) activity"/>
    <property type="evidence" value="ECO:0007669"/>
    <property type="project" value="UniProtKB-EC"/>
</dbReference>
<dbReference type="EC" id="1.4.4.2" evidence="1"/>
<dbReference type="AlphaFoldDB" id="X1IDM1"/>
<proteinExistence type="predicted"/>
<dbReference type="InterPro" id="IPR015422">
    <property type="entry name" value="PyrdxlP-dep_Trfase_small"/>
</dbReference>
<dbReference type="PANTHER" id="PTHR11773:SF1">
    <property type="entry name" value="GLYCINE DEHYDROGENASE (DECARBOXYLATING), MITOCHONDRIAL"/>
    <property type="match status" value="1"/>
</dbReference>
<feature type="non-terminal residue" evidence="6">
    <location>
        <position position="254"/>
    </location>
</feature>
<protein>
    <recommendedName>
        <fullName evidence="1">glycine dehydrogenase (aminomethyl-transferring)</fullName>
        <ecNumber evidence="1">1.4.4.2</ecNumber>
    </recommendedName>
</protein>
<accession>X1IDM1</accession>
<dbReference type="GO" id="GO:0019464">
    <property type="term" value="P:glycine decarboxylation via glycine cleavage system"/>
    <property type="evidence" value="ECO:0007669"/>
    <property type="project" value="TreeGrafter"/>
</dbReference>
<evidence type="ECO:0000256" key="3">
    <source>
        <dbReference type="ARBA" id="ARBA00023002"/>
    </source>
</evidence>
<dbReference type="Pfam" id="PF21478">
    <property type="entry name" value="GcvP2_C"/>
    <property type="match status" value="1"/>
</dbReference>
<keyword evidence="2" id="KW-0663">Pyridoxal phosphate</keyword>
<dbReference type="FunFam" id="3.90.1150.10:FF:000014">
    <property type="entry name" value="Probable glycine dehydrogenase (decarboxylating) subunit 2"/>
    <property type="match status" value="1"/>
</dbReference>
<dbReference type="Gene3D" id="3.40.640.10">
    <property type="entry name" value="Type I PLP-dependent aspartate aminotransferase-like (Major domain)"/>
    <property type="match status" value="1"/>
</dbReference>
<dbReference type="PANTHER" id="PTHR11773">
    <property type="entry name" value="GLYCINE DEHYDROGENASE, DECARBOXYLATING"/>
    <property type="match status" value="1"/>
</dbReference>
<dbReference type="SUPFAM" id="SSF53383">
    <property type="entry name" value="PLP-dependent transferases"/>
    <property type="match status" value="1"/>
</dbReference>
<dbReference type="GO" id="GO:0030170">
    <property type="term" value="F:pyridoxal phosphate binding"/>
    <property type="evidence" value="ECO:0007669"/>
    <property type="project" value="TreeGrafter"/>
</dbReference>
<dbReference type="Gene3D" id="3.90.1150.10">
    <property type="entry name" value="Aspartate Aminotransferase, domain 1"/>
    <property type="match status" value="1"/>
</dbReference>
<organism evidence="6">
    <name type="scientific">marine sediment metagenome</name>
    <dbReference type="NCBI Taxonomy" id="412755"/>
    <lineage>
        <taxon>unclassified sequences</taxon>
        <taxon>metagenomes</taxon>
        <taxon>ecological metagenomes</taxon>
    </lineage>
</organism>
<evidence type="ECO:0000313" key="6">
    <source>
        <dbReference type="EMBL" id="GAH67375.1"/>
    </source>
</evidence>
<dbReference type="GO" id="GO:0016594">
    <property type="term" value="F:glycine binding"/>
    <property type="evidence" value="ECO:0007669"/>
    <property type="project" value="TreeGrafter"/>
</dbReference>
<dbReference type="InterPro" id="IPR020581">
    <property type="entry name" value="GDC_P"/>
</dbReference>